<evidence type="ECO:0000313" key="4">
    <source>
        <dbReference type="Proteomes" id="UP001476950"/>
    </source>
</evidence>
<evidence type="ECO:0000259" key="2">
    <source>
        <dbReference type="PROSITE" id="PS50110"/>
    </source>
</evidence>
<keyword evidence="4" id="KW-1185">Reference proteome</keyword>
<comment type="caution">
    <text evidence="3">The sequence shown here is derived from an EMBL/GenBank/DDBJ whole genome shotgun (WGS) entry which is preliminary data.</text>
</comment>
<dbReference type="InterPro" id="IPR022552">
    <property type="entry name" value="UPF_Ycf55"/>
</dbReference>
<name>A0ABV0KSH0_9CYAN</name>
<comment type="caution">
    <text evidence="1">Lacks conserved residue(s) required for the propagation of feature annotation.</text>
</comment>
<dbReference type="Gene3D" id="3.40.50.2300">
    <property type="match status" value="1"/>
</dbReference>
<dbReference type="InterPro" id="IPR001789">
    <property type="entry name" value="Sig_transdc_resp-reg_receiver"/>
</dbReference>
<proteinExistence type="predicted"/>
<gene>
    <name evidence="3" type="ORF">NDI38_27875</name>
</gene>
<dbReference type="InterPro" id="IPR051015">
    <property type="entry name" value="EvgA-like"/>
</dbReference>
<evidence type="ECO:0000256" key="1">
    <source>
        <dbReference type="PROSITE-ProRule" id="PRU00169"/>
    </source>
</evidence>
<protein>
    <submittedName>
        <fullName evidence="3">DUF3685 domain-containing protein</fullName>
    </submittedName>
</protein>
<dbReference type="Pfam" id="PF12452">
    <property type="entry name" value="DUF3685"/>
    <property type="match status" value="1"/>
</dbReference>
<dbReference type="PANTHER" id="PTHR45566:SF1">
    <property type="entry name" value="HTH-TYPE TRANSCRIPTIONAL REGULATOR YHJB-RELATED"/>
    <property type="match status" value="1"/>
</dbReference>
<dbReference type="PANTHER" id="PTHR45566">
    <property type="entry name" value="HTH-TYPE TRANSCRIPTIONAL REGULATOR YHJB-RELATED"/>
    <property type="match status" value="1"/>
</dbReference>
<reference evidence="3 4" key="1">
    <citation type="submission" date="2022-04" db="EMBL/GenBank/DDBJ databases">
        <title>Positive selection, recombination, and allopatry shape intraspecific diversity of widespread and dominant cyanobacteria.</title>
        <authorList>
            <person name="Wei J."/>
            <person name="Shu W."/>
            <person name="Hu C."/>
        </authorList>
    </citation>
    <scope>NUCLEOTIDE SEQUENCE [LARGE SCALE GENOMIC DNA]</scope>
    <source>
        <strain evidence="3 4">AS-A4</strain>
    </source>
</reference>
<dbReference type="RefSeq" id="WP_190449942.1">
    <property type="nucleotide sequence ID" value="NZ_JAMPLM010000056.1"/>
</dbReference>
<organism evidence="3 4">
    <name type="scientific">Stenomitos frigidus AS-A4</name>
    <dbReference type="NCBI Taxonomy" id="2933935"/>
    <lineage>
        <taxon>Bacteria</taxon>
        <taxon>Bacillati</taxon>
        <taxon>Cyanobacteriota</taxon>
        <taxon>Cyanophyceae</taxon>
        <taxon>Leptolyngbyales</taxon>
        <taxon>Leptolyngbyaceae</taxon>
        <taxon>Stenomitos</taxon>
    </lineage>
</organism>
<dbReference type="SUPFAM" id="SSF52172">
    <property type="entry name" value="CheY-like"/>
    <property type="match status" value="1"/>
</dbReference>
<evidence type="ECO:0000313" key="3">
    <source>
        <dbReference type="EMBL" id="MEP1062198.1"/>
    </source>
</evidence>
<dbReference type="PROSITE" id="PS50110">
    <property type="entry name" value="RESPONSE_REGULATORY"/>
    <property type="match status" value="1"/>
</dbReference>
<feature type="domain" description="Response regulatory" evidence="2">
    <location>
        <begin position="15"/>
        <end position="164"/>
    </location>
</feature>
<dbReference type="InterPro" id="IPR011006">
    <property type="entry name" value="CheY-like_superfamily"/>
</dbReference>
<accession>A0ABV0KSH0</accession>
<dbReference type="Proteomes" id="UP001476950">
    <property type="component" value="Unassembled WGS sequence"/>
</dbReference>
<sequence>MSDARATRPQNQVLRMMLIEDDPVFRLGLVACLEPFVDLQIALEADATTRALQLLRDLVAAPGVVAPNAIAEETAADQKAEERSARSLSLIILNLDLGQANSSHGAGLALCQQLRADYPQFPLLLLGSTLELTRLAVAFQLGAGGYCLKGTGVAALVTAIRQVAAGQPYWAEGIQAIAANSANAQPPDAASLARRSTIGATLSPSLPKSSTRHRWLATRRQNLRLSGVQQIEQAIAALDAQPQTNPSLFNQLVLAGQRRELRTARWLVNWLLAASEPEQPLQTSSPDVRSALEFDRPTQSTESVVEPASAKSHAAFAPALASSQSPQAALFLATATKLQANLQNLTGTALEIDILKDTKKRELLYLVLRQLQNALDALRLQLPLEQLGLKREAILHDLWQATVTDFFGKYYTLQTGTQSIEVVHVLLQDRDIVQSAILDRIPLVPEFLSHLLFQTPLTIDGVDYAAGTVEAMARTELLLQHLIIQTANGVMQPLINRFGDVVAIKQTFYDQQLLSSREIERFRNDLSWKYRIDRIFAEPTAIFESQYLLLTLMENGISKTTIYAPRNDELAALSGLPFLITLVLETRDAIAPHVRAAVSFFGRGIVYVLTEIIGRGIGLIGRGMIKGIGNALQDSKPEQSERWR</sequence>
<dbReference type="EMBL" id="JAMPLM010000056">
    <property type="protein sequence ID" value="MEP1062198.1"/>
    <property type="molecule type" value="Genomic_DNA"/>
</dbReference>